<dbReference type="PRINTS" id="PR01217">
    <property type="entry name" value="PRICHEXTENSN"/>
</dbReference>
<dbReference type="Proteomes" id="UP000654918">
    <property type="component" value="Unassembled WGS sequence"/>
</dbReference>
<evidence type="ECO:0000256" key="1">
    <source>
        <dbReference type="SAM" id="MobiDB-lite"/>
    </source>
</evidence>
<keyword evidence="2" id="KW-0472">Membrane</keyword>
<accession>A0A8H6JS58</accession>
<reference evidence="3" key="1">
    <citation type="journal article" date="2020" name="Phytopathology">
        <title>Genome Sequence Resources of Colletotrichum truncatum, C. plurivorum, C. musicola, and C. sojae: Four Species Pathogenic to Soybean (Glycine max).</title>
        <authorList>
            <person name="Rogerio F."/>
            <person name="Boufleur T.R."/>
            <person name="Ciampi-Guillardi M."/>
            <person name="Sukno S.A."/>
            <person name="Thon M.R."/>
            <person name="Massola Junior N.S."/>
            <person name="Baroncelli R."/>
        </authorList>
    </citation>
    <scope>NUCLEOTIDE SEQUENCE</scope>
    <source>
        <strain evidence="3">LFN00145</strain>
    </source>
</reference>
<keyword evidence="2" id="KW-0812">Transmembrane</keyword>
<feature type="region of interest" description="Disordered" evidence="1">
    <location>
        <begin position="51"/>
        <end position="85"/>
    </location>
</feature>
<gene>
    <name evidence="3" type="ORF">CPLU01_13455</name>
</gene>
<dbReference type="EMBL" id="WIGO01000310">
    <property type="protein sequence ID" value="KAF6817881.1"/>
    <property type="molecule type" value="Genomic_DNA"/>
</dbReference>
<comment type="caution">
    <text evidence="3">The sequence shown here is derived from an EMBL/GenBank/DDBJ whole genome shotgun (WGS) entry which is preliminary data.</text>
</comment>
<keyword evidence="4" id="KW-1185">Reference proteome</keyword>
<evidence type="ECO:0000313" key="4">
    <source>
        <dbReference type="Proteomes" id="UP000654918"/>
    </source>
</evidence>
<feature type="transmembrane region" description="Helical" evidence="2">
    <location>
        <begin position="90"/>
        <end position="111"/>
    </location>
</feature>
<sequence>MYISPTPVSLRPTGTPLILVARQEDEGVHVITQTIRRPTTTFVTYVTLGPGVPTPVPGEEPYQPPPEPAPTEAAPPPPGRGSGSLSSAQIGAILGGIVALTVIVLVTAYCMSLKKRPRPEDGDSIYSYDGSTTVSYESRPPRPRPQPPWFPTFRRPSSAGYRREKRPAPIPVFPPPRPQPAFQVNQYDDWNVKFHGPVRSDKPHRPPPVREQPRPKRYTVNGPPRTERRSSQAQFNHARWTWGGQPYPGTARM</sequence>
<organism evidence="3 4">
    <name type="scientific">Colletotrichum plurivorum</name>
    <dbReference type="NCBI Taxonomy" id="2175906"/>
    <lineage>
        <taxon>Eukaryota</taxon>
        <taxon>Fungi</taxon>
        <taxon>Dikarya</taxon>
        <taxon>Ascomycota</taxon>
        <taxon>Pezizomycotina</taxon>
        <taxon>Sordariomycetes</taxon>
        <taxon>Hypocreomycetidae</taxon>
        <taxon>Glomerellales</taxon>
        <taxon>Glomerellaceae</taxon>
        <taxon>Colletotrichum</taxon>
        <taxon>Colletotrichum orchidearum species complex</taxon>
    </lineage>
</organism>
<proteinExistence type="predicted"/>
<keyword evidence="2" id="KW-1133">Transmembrane helix</keyword>
<feature type="compositionally biased region" description="Pro residues" evidence="1">
    <location>
        <begin position="168"/>
        <end position="179"/>
    </location>
</feature>
<name>A0A8H6JS58_9PEZI</name>
<protein>
    <submittedName>
        <fullName evidence="3">Uncharacterized protein</fullName>
    </submittedName>
</protein>
<feature type="region of interest" description="Disordered" evidence="1">
    <location>
        <begin position="116"/>
        <end position="253"/>
    </location>
</feature>
<dbReference type="AlphaFoldDB" id="A0A8H6JS58"/>
<evidence type="ECO:0000256" key="2">
    <source>
        <dbReference type="SAM" id="Phobius"/>
    </source>
</evidence>
<evidence type="ECO:0000313" key="3">
    <source>
        <dbReference type="EMBL" id="KAF6817881.1"/>
    </source>
</evidence>
<feature type="compositionally biased region" description="Pro residues" evidence="1">
    <location>
        <begin position="52"/>
        <end position="79"/>
    </location>
</feature>